<keyword evidence="1" id="KW-0812">Transmembrane</keyword>
<evidence type="ECO:0000313" key="3">
    <source>
        <dbReference type="Proteomes" id="UP000198546"/>
    </source>
</evidence>
<sequence length="141" mass="13686">MAGQTGPVRTDERGQSLSIMVLVVLSSLFLLAGLVIDGGQQVVATRRAEAVAAAAARVGADAGAAALVASADRGASAADAGRAARAYLAQSPDVTGTVTLEAGTVGVRTSSTEPTVFLSLIGVGSVTGEGSATAELFAVGG</sequence>
<keyword evidence="1" id="KW-0472">Membrane</keyword>
<gene>
    <name evidence="2" type="ORF">SAMN04489747_3107</name>
</gene>
<reference evidence="2 3" key="1">
    <citation type="submission" date="2016-10" db="EMBL/GenBank/DDBJ databases">
        <authorList>
            <person name="de Groot N.N."/>
        </authorList>
    </citation>
    <scope>NUCLEOTIDE SEQUENCE [LARGE SCALE GENOMIC DNA]</scope>
    <source>
        <strain evidence="2 3">MON 2.2</strain>
    </source>
</reference>
<evidence type="ECO:0000313" key="2">
    <source>
        <dbReference type="EMBL" id="SDE32098.1"/>
    </source>
</evidence>
<name>A0A1G7BYC3_9ACTN</name>
<organism evidence="2 3">
    <name type="scientific">Auraticoccus monumenti</name>
    <dbReference type="NCBI Taxonomy" id="675864"/>
    <lineage>
        <taxon>Bacteria</taxon>
        <taxon>Bacillati</taxon>
        <taxon>Actinomycetota</taxon>
        <taxon>Actinomycetes</taxon>
        <taxon>Propionibacteriales</taxon>
        <taxon>Propionibacteriaceae</taxon>
        <taxon>Auraticoccus</taxon>
    </lineage>
</organism>
<evidence type="ECO:0008006" key="4">
    <source>
        <dbReference type="Google" id="ProtNLM"/>
    </source>
</evidence>
<proteinExistence type="predicted"/>
<dbReference type="EMBL" id="LT629688">
    <property type="protein sequence ID" value="SDE32098.1"/>
    <property type="molecule type" value="Genomic_DNA"/>
</dbReference>
<keyword evidence="3" id="KW-1185">Reference proteome</keyword>
<protein>
    <recommendedName>
        <fullName evidence="4">Flp pilus-assembly TadE/G-like</fullName>
    </recommendedName>
</protein>
<dbReference type="Proteomes" id="UP000198546">
    <property type="component" value="Chromosome i"/>
</dbReference>
<evidence type="ECO:0000256" key="1">
    <source>
        <dbReference type="SAM" id="Phobius"/>
    </source>
</evidence>
<dbReference type="AlphaFoldDB" id="A0A1G7BYC3"/>
<accession>A0A1G7BYC3</accession>
<keyword evidence="1" id="KW-1133">Transmembrane helix</keyword>
<feature type="transmembrane region" description="Helical" evidence="1">
    <location>
        <begin position="17"/>
        <end position="36"/>
    </location>
</feature>